<proteinExistence type="predicted"/>
<evidence type="ECO:0000313" key="2">
    <source>
        <dbReference type="Proteomes" id="UP000286598"/>
    </source>
</evidence>
<dbReference type="OrthoDB" id="9781776at2"/>
<evidence type="ECO:0000313" key="1">
    <source>
        <dbReference type="EMBL" id="RHK45692.1"/>
    </source>
</evidence>
<name>A0A3R6MG28_9BACT</name>
<dbReference type="InterPro" id="IPR027616">
    <property type="entry name" value="Cas4_PREFRAN"/>
</dbReference>
<organism evidence="1 2">
    <name type="scientific">Leyella stercorea</name>
    <dbReference type="NCBI Taxonomy" id="363265"/>
    <lineage>
        <taxon>Bacteria</taxon>
        <taxon>Pseudomonadati</taxon>
        <taxon>Bacteroidota</taxon>
        <taxon>Bacteroidia</taxon>
        <taxon>Bacteroidales</taxon>
        <taxon>Prevotellaceae</taxon>
        <taxon>Leyella</taxon>
    </lineage>
</organism>
<sequence>MNDYIPLSMLNDFIFCPYSIYLHSVYMESDEDLYKATPQIKGTIAHHSVDEKKSSTRRSDVMSLPVYCDELGISGKIDIYKQDKHLLIERKKFHGL</sequence>
<accession>A0A3R6MG28</accession>
<gene>
    <name evidence="1" type="primary">cas4</name>
    <name evidence="1" type="ORF">DW060_13560</name>
</gene>
<dbReference type="EMBL" id="QRNO01000143">
    <property type="protein sequence ID" value="RHK45692.1"/>
    <property type="molecule type" value="Genomic_DNA"/>
</dbReference>
<dbReference type="NCBIfam" id="TIGR04328">
    <property type="entry name" value="cas4_PREFRAN"/>
    <property type="match status" value="1"/>
</dbReference>
<comment type="caution">
    <text evidence="1">The sequence shown here is derived from an EMBL/GenBank/DDBJ whole genome shotgun (WGS) entry which is preliminary data.</text>
</comment>
<dbReference type="Proteomes" id="UP000286598">
    <property type="component" value="Unassembled WGS sequence"/>
</dbReference>
<protein>
    <submittedName>
        <fullName evidence="1">Type V CRISPR-associated protein Cas4</fullName>
    </submittedName>
</protein>
<dbReference type="Gene3D" id="3.90.320.10">
    <property type="match status" value="1"/>
</dbReference>
<dbReference type="InterPro" id="IPR011604">
    <property type="entry name" value="PDDEXK-like_dom_sf"/>
</dbReference>
<keyword evidence="2" id="KW-1185">Reference proteome</keyword>
<reference evidence="1 2" key="1">
    <citation type="submission" date="2018-08" db="EMBL/GenBank/DDBJ databases">
        <title>A genome reference for cultivated species of the human gut microbiota.</title>
        <authorList>
            <person name="Zou Y."/>
            <person name="Xue W."/>
            <person name="Luo G."/>
        </authorList>
    </citation>
    <scope>NUCLEOTIDE SEQUENCE [LARGE SCALE GENOMIC DNA]</scope>
    <source>
        <strain evidence="1 2">AF42-9</strain>
    </source>
</reference>
<dbReference type="AlphaFoldDB" id="A0A3R6MG28"/>